<protein>
    <recommendedName>
        <fullName evidence="4">RRM domain-containing protein</fullName>
    </recommendedName>
</protein>
<name>A0A168LKJ4_ABSGL</name>
<feature type="domain" description="RRM" evidence="4">
    <location>
        <begin position="499"/>
        <end position="576"/>
    </location>
</feature>
<feature type="compositionally biased region" description="Low complexity" evidence="3">
    <location>
        <begin position="171"/>
        <end position="190"/>
    </location>
</feature>
<evidence type="ECO:0000256" key="1">
    <source>
        <dbReference type="ARBA" id="ARBA00022884"/>
    </source>
</evidence>
<dbReference type="InterPro" id="IPR012677">
    <property type="entry name" value="Nucleotide-bd_a/b_plait_sf"/>
</dbReference>
<dbReference type="GO" id="GO:0003723">
    <property type="term" value="F:RNA binding"/>
    <property type="evidence" value="ECO:0007669"/>
    <property type="project" value="UniProtKB-UniRule"/>
</dbReference>
<dbReference type="OrthoDB" id="431169at2759"/>
<feature type="domain" description="RRM" evidence="4">
    <location>
        <begin position="53"/>
        <end position="145"/>
    </location>
</feature>
<dbReference type="Proteomes" id="UP000078561">
    <property type="component" value="Unassembled WGS sequence"/>
</dbReference>
<dbReference type="InterPro" id="IPR035979">
    <property type="entry name" value="RBD_domain_sf"/>
</dbReference>
<evidence type="ECO:0000313" key="5">
    <source>
        <dbReference type="EMBL" id="SAL96996.1"/>
    </source>
</evidence>
<feature type="compositionally biased region" description="Low complexity" evidence="3">
    <location>
        <begin position="357"/>
        <end position="384"/>
    </location>
</feature>
<feature type="compositionally biased region" description="Low complexity" evidence="3">
    <location>
        <begin position="394"/>
        <end position="409"/>
    </location>
</feature>
<keyword evidence="1 2" id="KW-0694">RNA-binding</keyword>
<feature type="compositionally biased region" description="Low complexity" evidence="3">
    <location>
        <begin position="229"/>
        <end position="243"/>
    </location>
</feature>
<evidence type="ECO:0000256" key="2">
    <source>
        <dbReference type="PROSITE-ProRule" id="PRU00176"/>
    </source>
</evidence>
<dbReference type="SMART" id="SM00360">
    <property type="entry name" value="RRM"/>
    <property type="match status" value="2"/>
</dbReference>
<gene>
    <name evidence="5" type="primary">ABSGL_02454.1 scaffold 3452</name>
</gene>
<evidence type="ECO:0000256" key="3">
    <source>
        <dbReference type="SAM" id="MobiDB-lite"/>
    </source>
</evidence>
<dbReference type="Pfam" id="PF00076">
    <property type="entry name" value="RRM_1"/>
    <property type="match status" value="1"/>
</dbReference>
<accession>A0A168LKJ4</accession>
<dbReference type="PANTHER" id="PTHR10501">
    <property type="entry name" value="U1 SMALL NUCLEAR RIBONUCLEOPROTEIN A/U2 SMALL NUCLEAR RIBONUCLEOPROTEIN B"/>
    <property type="match status" value="1"/>
</dbReference>
<evidence type="ECO:0000259" key="4">
    <source>
        <dbReference type="PROSITE" id="PS50102"/>
    </source>
</evidence>
<dbReference type="SUPFAM" id="SSF54928">
    <property type="entry name" value="RNA-binding domain, RBD"/>
    <property type="match status" value="2"/>
</dbReference>
<evidence type="ECO:0000313" key="6">
    <source>
        <dbReference type="Proteomes" id="UP000078561"/>
    </source>
</evidence>
<feature type="compositionally biased region" description="Polar residues" evidence="3">
    <location>
        <begin position="419"/>
        <end position="429"/>
    </location>
</feature>
<dbReference type="InParanoid" id="A0A168LKJ4"/>
<dbReference type="Gene3D" id="3.30.70.330">
    <property type="match status" value="2"/>
</dbReference>
<feature type="region of interest" description="Disordered" evidence="3">
    <location>
        <begin position="171"/>
        <end position="252"/>
    </location>
</feature>
<dbReference type="PROSITE" id="PS50102">
    <property type="entry name" value="RRM"/>
    <property type="match status" value="2"/>
</dbReference>
<dbReference type="CDD" id="cd12245">
    <property type="entry name" value="RRM_scw1_like"/>
    <property type="match status" value="1"/>
</dbReference>
<sequence>MMTSEGTNNNNNNTGLPLFSSSLTSALHPLSSSPATNLFFPTGTSVPLTDDVTTIFVVGFPDDMTEREFQNMFMFCRGFEAASLKWHCKDQEDDTSVGSNSGKKQMIGFAKFRTRLEAMEAVDILGGKKVDQDKGTVLKAEMAKKNLHVKRGSVAPTSNVLLPSASLLQQHQSSSSTSSSSLGIGSPTSATTAETMETGDHVPTMESTSILNDHPTATAPAPAAPAPAPTTLSSPSSSTPTSLGGKNSLVGDGTMSLLSRKLGRYPTNTSTSSNGSYDAFSPLPSDLLSPADYKTDPFLNEPFTCTSSPTTPIFSDSLFASNLRSGSFDARKPDVDLMSRPRAFGSLTNGSGMMPFNQGQQQQSNNTNGFLMGPSSLTKSSTSSNGQHPPPPLHQYHYPLQQQQQAPYPSHHHHHPYQTSPFFNNSNNTPMDDDSYSYLSKSTPNDRLFGTSPLFEDFMTSRMGSLTMQANNLTDLRSPSVSSIAHRPSNPADQNPPCNTLYVGNLPPNSSEDELRQLFAQCRGYKRMCFRNKPQGPMCFVEFDDVMLATHALNEYQGHCLTSSVKGGIRLSYSKNPLFIKGDTPGGGGGKLSSDS</sequence>
<dbReference type="OMA" id="THALNEY"/>
<reference evidence="5" key="1">
    <citation type="submission" date="2016-04" db="EMBL/GenBank/DDBJ databases">
        <authorList>
            <person name="Evans L.H."/>
            <person name="Alamgir A."/>
            <person name="Owens N."/>
            <person name="Weber N.D."/>
            <person name="Virtaneva K."/>
            <person name="Barbian K."/>
            <person name="Babar A."/>
            <person name="Rosenke K."/>
        </authorList>
    </citation>
    <scope>NUCLEOTIDE SEQUENCE [LARGE SCALE GENOMIC DNA]</scope>
    <source>
        <strain evidence="5">CBS 101.48</strain>
    </source>
</reference>
<dbReference type="AlphaFoldDB" id="A0A168LKJ4"/>
<dbReference type="EMBL" id="LT551507">
    <property type="protein sequence ID" value="SAL96996.1"/>
    <property type="molecule type" value="Genomic_DNA"/>
</dbReference>
<feature type="region of interest" description="Disordered" evidence="3">
    <location>
        <begin position="348"/>
        <end position="429"/>
    </location>
</feature>
<keyword evidence="6" id="KW-1185">Reference proteome</keyword>
<proteinExistence type="predicted"/>
<dbReference type="STRING" id="4829.A0A168LKJ4"/>
<dbReference type="InterPro" id="IPR000504">
    <property type="entry name" value="RRM_dom"/>
</dbReference>
<organism evidence="5">
    <name type="scientific">Absidia glauca</name>
    <name type="common">Pin mould</name>
    <dbReference type="NCBI Taxonomy" id="4829"/>
    <lineage>
        <taxon>Eukaryota</taxon>
        <taxon>Fungi</taxon>
        <taxon>Fungi incertae sedis</taxon>
        <taxon>Mucoromycota</taxon>
        <taxon>Mucoromycotina</taxon>
        <taxon>Mucoromycetes</taxon>
        <taxon>Mucorales</taxon>
        <taxon>Cunninghamellaceae</taxon>
        <taxon>Absidia</taxon>
    </lineage>
</organism>